<organism evidence="1 2">
    <name type="scientific">Paraliobacillus ryukyuensis</name>
    <dbReference type="NCBI Taxonomy" id="200904"/>
    <lineage>
        <taxon>Bacteria</taxon>
        <taxon>Bacillati</taxon>
        <taxon>Bacillota</taxon>
        <taxon>Bacilli</taxon>
        <taxon>Bacillales</taxon>
        <taxon>Bacillaceae</taxon>
        <taxon>Paraliobacillus</taxon>
    </lineage>
</organism>
<name>A0A366EGV7_9BACI</name>
<gene>
    <name evidence="1" type="ORF">DES48_101305</name>
</gene>
<comment type="caution">
    <text evidence="1">The sequence shown here is derived from an EMBL/GenBank/DDBJ whole genome shotgun (WGS) entry which is preliminary data.</text>
</comment>
<dbReference type="RefSeq" id="WP_113866273.1">
    <property type="nucleotide sequence ID" value="NZ_BAABQN010000001.1"/>
</dbReference>
<evidence type="ECO:0000313" key="1">
    <source>
        <dbReference type="EMBL" id="RBP01568.1"/>
    </source>
</evidence>
<dbReference type="EMBL" id="QNRI01000001">
    <property type="protein sequence ID" value="RBP01568.1"/>
    <property type="molecule type" value="Genomic_DNA"/>
</dbReference>
<proteinExistence type="predicted"/>
<accession>A0A366EGV7</accession>
<keyword evidence="2" id="KW-1185">Reference proteome</keyword>
<dbReference type="Proteomes" id="UP000252254">
    <property type="component" value="Unassembled WGS sequence"/>
</dbReference>
<sequence>MLHIQTKPFTINEVNNRFIALSDKLQLIEEQLIVTANTLIEEIHCNHHNDIGQFQKSIVALQKEIE</sequence>
<evidence type="ECO:0000313" key="2">
    <source>
        <dbReference type="Proteomes" id="UP000252254"/>
    </source>
</evidence>
<dbReference type="AlphaFoldDB" id="A0A366EGV7"/>
<reference evidence="1 2" key="1">
    <citation type="submission" date="2018-06" db="EMBL/GenBank/DDBJ databases">
        <title>Genomic Encyclopedia of Type Strains, Phase IV (KMG-IV): sequencing the most valuable type-strain genomes for metagenomic binning, comparative biology and taxonomic classification.</title>
        <authorList>
            <person name="Goeker M."/>
        </authorList>
    </citation>
    <scope>NUCLEOTIDE SEQUENCE [LARGE SCALE GENOMIC DNA]</scope>
    <source>
        <strain evidence="1 2">DSM 15140</strain>
    </source>
</reference>
<protein>
    <submittedName>
        <fullName evidence="1">Uncharacterized protein</fullName>
    </submittedName>
</protein>